<dbReference type="Pfam" id="PF02278">
    <property type="entry name" value="Lyase_8"/>
    <property type="match status" value="1"/>
</dbReference>
<dbReference type="Pfam" id="PF02884">
    <property type="entry name" value="Lyase_8_C"/>
    <property type="match status" value="1"/>
</dbReference>
<dbReference type="Gene3D" id="2.70.98.10">
    <property type="match status" value="1"/>
</dbReference>
<evidence type="ECO:0000313" key="9">
    <source>
        <dbReference type="Proteomes" id="UP000276770"/>
    </source>
</evidence>
<feature type="active site" evidence="4">
    <location>
        <position position="216"/>
    </location>
</feature>
<comment type="caution">
    <text evidence="8">The sequence shown here is derived from an EMBL/GenBank/DDBJ whole genome shotgun (WGS) entry which is preliminary data.</text>
</comment>
<dbReference type="EMBL" id="RCVZ01000010">
    <property type="protein sequence ID" value="RLQ94290.1"/>
    <property type="molecule type" value="Genomic_DNA"/>
</dbReference>
<feature type="domain" description="Polysaccharide lyase 8 N-terminal alpha-helical" evidence="7">
    <location>
        <begin position="11"/>
        <end position="313"/>
    </location>
</feature>
<evidence type="ECO:0008006" key="10">
    <source>
        <dbReference type="Google" id="ProtNLM"/>
    </source>
</evidence>
<dbReference type="InterPro" id="IPR008929">
    <property type="entry name" value="Chondroitin_lyas"/>
</dbReference>
<protein>
    <recommendedName>
        <fullName evidence="10">Hyaluronate lyase</fullName>
    </recommendedName>
</protein>
<dbReference type="AlphaFoldDB" id="A0A3L7JUV0"/>
<dbReference type="Gene3D" id="2.60.220.10">
    <property type="entry name" value="Polysaccharide lyase family 8-like, C-terminal"/>
    <property type="match status" value="1"/>
</dbReference>
<dbReference type="SUPFAM" id="SSF74650">
    <property type="entry name" value="Galactose mutarotase-like"/>
    <property type="match status" value="1"/>
</dbReference>
<dbReference type="SUPFAM" id="SSF49863">
    <property type="entry name" value="Hyaluronate lyase-like, C-terminal domain"/>
    <property type="match status" value="1"/>
</dbReference>
<gene>
    <name evidence="8" type="ORF">D9X91_14620</name>
</gene>
<dbReference type="CDD" id="cd01083">
    <property type="entry name" value="GAG_Lyase"/>
    <property type="match status" value="1"/>
</dbReference>
<dbReference type="InterPro" id="IPR003159">
    <property type="entry name" value="Lyase_8_central_dom"/>
</dbReference>
<dbReference type="GO" id="GO:0005975">
    <property type="term" value="P:carbohydrate metabolic process"/>
    <property type="evidence" value="ECO:0007669"/>
    <property type="project" value="InterPro"/>
</dbReference>
<dbReference type="PANTHER" id="PTHR38481">
    <property type="entry name" value="HYALURONATE LYASE"/>
    <property type="match status" value="1"/>
</dbReference>
<keyword evidence="9" id="KW-1185">Reference proteome</keyword>
<evidence type="ECO:0000256" key="3">
    <source>
        <dbReference type="ARBA" id="ARBA00023239"/>
    </source>
</evidence>
<dbReference type="PANTHER" id="PTHR38481:SF1">
    <property type="entry name" value="HYALURONATE LYASE"/>
    <property type="match status" value="1"/>
</dbReference>
<dbReference type="OrthoDB" id="6636047at2"/>
<dbReference type="GO" id="GO:0005576">
    <property type="term" value="C:extracellular region"/>
    <property type="evidence" value="ECO:0007669"/>
    <property type="project" value="InterPro"/>
</dbReference>
<evidence type="ECO:0000259" key="6">
    <source>
        <dbReference type="Pfam" id="PF02884"/>
    </source>
</evidence>
<dbReference type="InterPro" id="IPR011013">
    <property type="entry name" value="Gal_mutarotase_sf_dom"/>
</dbReference>
<reference evidence="8 9" key="1">
    <citation type="submission" date="2018-10" db="EMBL/GenBank/DDBJ databases">
        <title>Falsibacillus sp. genome draft.</title>
        <authorList>
            <person name="Shi S."/>
        </authorList>
    </citation>
    <scope>NUCLEOTIDE SEQUENCE [LARGE SCALE GENOMIC DNA]</scope>
    <source>
        <strain evidence="8 9">GY 10110</strain>
    </source>
</reference>
<dbReference type="GO" id="GO:0016837">
    <property type="term" value="F:carbon-oxygen lyase activity, acting on polysaccharides"/>
    <property type="evidence" value="ECO:0007669"/>
    <property type="project" value="UniProtKB-ARBA"/>
</dbReference>
<evidence type="ECO:0000256" key="1">
    <source>
        <dbReference type="ARBA" id="ARBA00006699"/>
    </source>
</evidence>
<proteinExistence type="inferred from homology"/>
<evidence type="ECO:0000259" key="5">
    <source>
        <dbReference type="Pfam" id="PF02278"/>
    </source>
</evidence>
<evidence type="ECO:0000259" key="7">
    <source>
        <dbReference type="Pfam" id="PF08124"/>
    </source>
</evidence>
<dbReference type="InterPro" id="IPR011071">
    <property type="entry name" value="Lyase_8-like_C"/>
</dbReference>
<evidence type="ECO:0000313" key="8">
    <source>
        <dbReference type="EMBL" id="RLQ94290.1"/>
    </source>
</evidence>
<keyword evidence="3" id="KW-0456">Lyase</keyword>
<dbReference type="Proteomes" id="UP000276770">
    <property type="component" value="Unassembled WGS sequence"/>
</dbReference>
<dbReference type="InterPro" id="IPR004103">
    <property type="entry name" value="Lyase_8_C"/>
</dbReference>
<organism evidence="8 9">
    <name type="scientific">Falsibacillus albus</name>
    <dbReference type="NCBI Taxonomy" id="2478915"/>
    <lineage>
        <taxon>Bacteria</taxon>
        <taxon>Bacillati</taxon>
        <taxon>Bacillota</taxon>
        <taxon>Bacilli</taxon>
        <taxon>Bacillales</taxon>
        <taxon>Bacillaceae</taxon>
        <taxon>Falsibacillus</taxon>
    </lineage>
</organism>
<dbReference type="Pfam" id="PF08124">
    <property type="entry name" value="Lyase_8_N"/>
    <property type="match status" value="1"/>
</dbReference>
<feature type="active site" evidence="4">
    <location>
        <position position="279"/>
    </location>
</feature>
<comment type="similarity">
    <text evidence="1">Belongs to the polysaccharide lyase 8 family.</text>
</comment>
<sequence length="747" mass="85632">MPDLVSLRRKWKKRLTGNGALRRNDVEEERILQSIDERADAFNIHLYKMNKRPASHQLTDRFRQIRAAAIAYSTKGCTYHQHEDLLKKVQEGLHWNLDHHYHENATPYGNWWDWEIGIPLRLVDIMVLLYENLSQNLIERSISAIHHLCPDPRFMMKQTVPAKGANLIDLARINAISGIICNDQRKLLEARGLIPQVFKAVDSGDGFYEDGSFIQHGNIPYTGSYGIVLIRGFAELAHLFHGSEWGFDEDFLSSVHETIANSFEPFVRDGVMMDMVRGRAISRHFLEDNMAGKDFGKSLLLLSDIMPSKEKDCLQHFLMSNFRHGQLHSNDLFLNEVENKTLDRRQLQKSVRNSSHHQFPMMDRVVHHREHFAFGLSMCSKRTGTFEYMNGENKRGWHTAMGMTYLYRGKDSAYGVGYWPTVDPYRMPGTTVMNKKLRNGANVQNKRDWTGGTAIGSEFGTAGMEIALANGLKAKKSWFMFGDVIVCLGSGISCPNAETILENRMIQQDANLQCLIDDWVRVDKNEQLMIENPKKLWISEDMEEKGTGIYFPQDLKLFVQFEERSGSWIDINESGPADKLSRDFLTVWTEHEKRMNGSTYSYVLFPHITEDDLSKFVEDPTVCILENSNEVHAVSIQQLQLIGIHFWEHRKKNMGAVTAYGPAAILIKDNGDELELAISDPTMKQKEIRMVLRQMDIAAVPEGMTVERNGDQLHINLRVAERKGRPILAKFKKTGAFSFDKRKNDDD</sequence>
<keyword evidence="2" id="KW-0732">Signal</keyword>
<evidence type="ECO:0000256" key="2">
    <source>
        <dbReference type="ARBA" id="ARBA00022729"/>
    </source>
</evidence>
<dbReference type="InterPro" id="IPR038970">
    <property type="entry name" value="Lyase_8"/>
</dbReference>
<name>A0A3L7JUV0_9BACI</name>
<dbReference type="GO" id="GO:0030246">
    <property type="term" value="F:carbohydrate binding"/>
    <property type="evidence" value="ECO:0007669"/>
    <property type="project" value="InterPro"/>
</dbReference>
<feature type="domain" description="Polysaccharide lyase family 8 central" evidence="5">
    <location>
        <begin position="356"/>
        <end position="608"/>
    </location>
</feature>
<dbReference type="Gene3D" id="1.50.10.100">
    <property type="entry name" value="Chondroitin AC/alginate lyase"/>
    <property type="match status" value="1"/>
</dbReference>
<evidence type="ECO:0000256" key="4">
    <source>
        <dbReference type="PIRSR" id="PIRSR638970-1"/>
    </source>
</evidence>
<dbReference type="InterPro" id="IPR014718">
    <property type="entry name" value="GH-type_carb-bd"/>
</dbReference>
<feature type="domain" description="Polysaccharide lyase family 8 C-terminal" evidence="6">
    <location>
        <begin position="624"/>
        <end position="688"/>
    </location>
</feature>
<feature type="active site" evidence="4">
    <location>
        <position position="225"/>
    </location>
</feature>
<accession>A0A3L7JUV0</accession>
<dbReference type="RefSeq" id="WP_121681381.1">
    <property type="nucleotide sequence ID" value="NZ_RCVZ01000010.1"/>
</dbReference>
<dbReference type="SUPFAM" id="SSF48230">
    <property type="entry name" value="Chondroitin AC/alginate lyase"/>
    <property type="match status" value="1"/>
</dbReference>
<dbReference type="InterPro" id="IPR012970">
    <property type="entry name" value="Lyase_8_alpha_N"/>
</dbReference>